<dbReference type="EMBL" id="GG692420">
    <property type="protein sequence ID" value="EER44177.1"/>
    <property type="molecule type" value="Genomic_DNA"/>
</dbReference>
<accession>C6H706</accession>
<reference evidence="2" key="1">
    <citation type="submission" date="2009-05" db="EMBL/GenBank/DDBJ databases">
        <title>The genome sequence of Ajellomyces capsulatus strain H143.</title>
        <authorList>
            <person name="Champion M."/>
            <person name="Cuomo C.A."/>
            <person name="Ma L.-J."/>
            <person name="Henn M.R."/>
            <person name="Sil A."/>
            <person name="Goldman B."/>
            <person name="Young S.K."/>
            <person name="Kodira C.D."/>
            <person name="Zeng Q."/>
            <person name="Koehrsen M."/>
            <person name="Alvarado L."/>
            <person name="Berlin A.M."/>
            <person name="Borenstein D."/>
            <person name="Chen Z."/>
            <person name="Engels R."/>
            <person name="Freedman E."/>
            <person name="Gellesch M."/>
            <person name="Goldberg J."/>
            <person name="Griggs A."/>
            <person name="Gujja S."/>
            <person name="Heiman D.I."/>
            <person name="Hepburn T.A."/>
            <person name="Howarth C."/>
            <person name="Jen D."/>
            <person name="Larson L."/>
            <person name="Lewis B."/>
            <person name="Mehta T."/>
            <person name="Park D."/>
            <person name="Pearson M."/>
            <person name="Roberts A."/>
            <person name="Saif S."/>
            <person name="Shea T.D."/>
            <person name="Shenoy N."/>
            <person name="Sisk P."/>
            <person name="Stolte C."/>
            <person name="Sykes S."/>
            <person name="Walk T."/>
            <person name="White J."/>
            <person name="Yandava C."/>
            <person name="Klein B."/>
            <person name="McEwen J.G."/>
            <person name="Puccia R."/>
            <person name="Goldman G.H."/>
            <person name="Felipe M.S."/>
            <person name="Nino-Vega G."/>
            <person name="San-Blas G."/>
            <person name="Taylor J.W."/>
            <person name="Mendoza L."/>
            <person name="Galagan J.E."/>
            <person name="Nusbaum C."/>
            <person name="Birren B.W."/>
        </authorList>
    </citation>
    <scope>NUCLEOTIDE SEQUENCE [LARGE SCALE GENOMIC DNA]</scope>
    <source>
        <strain evidence="2">H143</strain>
    </source>
</reference>
<proteinExistence type="predicted"/>
<protein>
    <submittedName>
        <fullName evidence="1">Uncharacterized protein</fullName>
    </submittedName>
</protein>
<name>C6H706_AJECH</name>
<evidence type="ECO:0000313" key="1">
    <source>
        <dbReference type="EMBL" id="EER44177.1"/>
    </source>
</evidence>
<sequence length="100" mass="11388">MEITQQSNPSSDVGEILAQRAYKVYQSVVEPNYRATKLRACQEPQKPIMQQHFVRASQEMSCGAFCWRTSRTSVFSEPSLVAHLDGRKWSGSPRIGYAEY</sequence>
<organism evidence="1 2">
    <name type="scientific">Ajellomyces capsulatus (strain H143)</name>
    <name type="common">Darling's disease fungus</name>
    <name type="synonym">Histoplasma capsulatum</name>
    <dbReference type="NCBI Taxonomy" id="544712"/>
    <lineage>
        <taxon>Eukaryota</taxon>
        <taxon>Fungi</taxon>
        <taxon>Dikarya</taxon>
        <taxon>Ascomycota</taxon>
        <taxon>Pezizomycotina</taxon>
        <taxon>Eurotiomycetes</taxon>
        <taxon>Eurotiomycetidae</taxon>
        <taxon>Onygenales</taxon>
        <taxon>Ajellomycetaceae</taxon>
        <taxon>Histoplasma</taxon>
    </lineage>
</organism>
<dbReference type="HOGENOM" id="CLU_2305263_0_0_1"/>
<dbReference type="Proteomes" id="UP000002624">
    <property type="component" value="Unassembled WGS sequence"/>
</dbReference>
<gene>
    <name evidence="1" type="ORF">HCDG_02207</name>
</gene>
<dbReference type="AlphaFoldDB" id="C6H706"/>
<dbReference type="VEuPathDB" id="FungiDB:HCDG_02207"/>
<evidence type="ECO:0000313" key="2">
    <source>
        <dbReference type="Proteomes" id="UP000002624"/>
    </source>
</evidence>